<evidence type="ECO:0000313" key="2">
    <source>
        <dbReference type="Proteomes" id="UP000324222"/>
    </source>
</evidence>
<keyword evidence="2" id="KW-1185">Reference proteome</keyword>
<dbReference type="Proteomes" id="UP000324222">
    <property type="component" value="Unassembled WGS sequence"/>
</dbReference>
<reference evidence="1 2" key="1">
    <citation type="submission" date="2019-05" db="EMBL/GenBank/DDBJ databases">
        <title>Another draft genome of Portunus trituberculatus and its Hox gene families provides insights of decapod evolution.</title>
        <authorList>
            <person name="Jeong J.-H."/>
            <person name="Song I."/>
            <person name="Kim S."/>
            <person name="Choi T."/>
            <person name="Kim D."/>
            <person name="Ryu S."/>
            <person name="Kim W."/>
        </authorList>
    </citation>
    <scope>NUCLEOTIDE SEQUENCE [LARGE SCALE GENOMIC DNA]</scope>
    <source>
        <tissue evidence="1">Muscle</tissue>
    </source>
</reference>
<accession>A0A5B7H6D0</accession>
<dbReference type="EMBL" id="VSRR010027476">
    <property type="protein sequence ID" value="MPC68211.1"/>
    <property type="molecule type" value="Genomic_DNA"/>
</dbReference>
<evidence type="ECO:0000313" key="1">
    <source>
        <dbReference type="EMBL" id="MPC68211.1"/>
    </source>
</evidence>
<sequence length="66" mass="7691">MLKSYKILFSCHEKQASWEERLNAVDALNHKLTALDKKINAMTQLEFKVEQVSERVEEVGQTNRVN</sequence>
<dbReference type="Gene3D" id="1.20.1270.70">
    <property type="entry name" value="Designed single chain three-helix bundle"/>
    <property type="match status" value="1"/>
</dbReference>
<protein>
    <submittedName>
        <fullName evidence="1">Uncharacterized protein</fullName>
    </submittedName>
</protein>
<comment type="caution">
    <text evidence="1">The sequence shown here is derived from an EMBL/GenBank/DDBJ whole genome shotgun (WGS) entry which is preliminary data.</text>
</comment>
<name>A0A5B7H6D0_PORTR</name>
<organism evidence="1 2">
    <name type="scientific">Portunus trituberculatus</name>
    <name type="common">Swimming crab</name>
    <name type="synonym">Neptunus trituberculatus</name>
    <dbReference type="NCBI Taxonomy" id="210409"/>
    <lineage>
        <taxon>Eukaryota</taxon>
        <taxon>Metazoa</taxon>
        <taxon>Ecdysozoa</taxon>
        <taxon>Arthropoda</taxon>
        <taxon>Crustacea</taxon>
        <taxon>Multicrustacea</taxon>
        <taxon>Malacostraca</taxon>
        <taxon>Eumalacostraca</taxon>
        <taxon>Eucarida</taxon>
        <taxon>Decapoda</taxon>
        <taxon>Pleocyemata</taxon>
        <taxon>Brachyura</taxon>
        <taxon>Eubrachyura</taxon>
        <taxon>Portunoidea</taxon>
        <taxon>Portunidae</taxon>
        <taxon>Portuninae</taxon>
        <taxon>Portunus</taxon>
    </lineage>
</organism>
<dbReference type="AlphaFoldDB" id="A0A5B7H6D0"/>
<gene>
    <name evidence="1" type="ORF">E2C01_062408</name>
</gene>
<dbReference type="OrthoDB" id="6145874at2759"/>
<proteinExistence type="predicted"/>